<dbReference type="eggNOG" id="COG1476">
    <property type="taxonomic scope" value="Bacteria"/>
</dbReference>
<dbReference type="PANTHER" id="PTHR38431">
    <property type="entry name" value="BLL2305 PROTEIN"/>
    <property type="match status" value="1"/>
</dbReference>
<gene>
    <name evidence="2" type="ORF">dsmv_2491</name>
</gene>
<dbReference type="Pfam" id="PF12727">
    <property type="entry name" value="PBP_like"/>
    <property type="match status" value="1"/>
</dbReference>
<organism evidence="2 3">
    <name type="scientific">Desulfococcus multivorans DSM 2059</name>
    <dbReference type="NCBI Taxonomy" id="1121405"/>
    <lineage>
        <taxon>Bacteria</taxon>
        <taxon>Pseudomonadati</taxon>
        <taxon>Thermodesulfobacteriota</taxon>
        <taxon>Desulfobacteria</taxon>
        <taxon>Desulfobacterales</taxon>
        <taxon>Desulfococcaceae</taxon>
        <taxon>Desulfococcus</taxon>
    </lineage>
</organism>
<dbReference type="InterPro" id="IPR001387">
    <property type="entry name" value="Cro/C1-type_HTH"/>
</dbReference>
<dbReference type="OrthoDB" id="9804758at2"/>
<dbReference type="CDD" id="cd00093">
    <property type="entry name" value="HTH_XRE"/>
    <property type="match status" value="1"/>
</dbReference>
<feature type="domain" description="HTH cro/C1-type" evidence="1">
    <location>
        <begin position="12"/>
        <end position="66"/>
    </location>
</feature>
<dbReference type="PANTHER" id="PTHR38431:SF1">
    <property type="entry name" value="BLL2305 PROTEIN"/>
    <property type="match status" value="1"/>
</dbReference>
<evidence type="ECO:0000313" key="2">
    <source>
        <dbReference type="EMBL" id="EPR39918.1"/>
    </source>
</evidence>
<dbReference type="RefSeq" id="WP_020877248.1">
    <property type="nucleotide sequence ID" value="NZ_ATHJ01000087.1"/>
</dbReference>
<accession>S7V5M8</accession>
<evidence type="ECO:0000313" key="3">
    <source>
        <dbReference type="Proteomes" id="UP000014977"/>
    </source>
</evidence>
<protein>
    <submittedName>
        <fullName evidence="2">Transcriptional regulator of molybdate metabolism, XRE family</fullName>
    </submittedName>
</protein>
<dbReference type="Proteomes" id="UP000014977">
    <property type="component" value="Unassembled WGS sequence"/>
</dbReference>
<dbReference type="GO" id="GO:0003677">
    <property type="term" value="F:DNA binding"/>
    <property type="evidence" value="ECO:0007669"/>
    <property type="project" value="InterPro"/>
</dbReference>
<evidence type="ECO:0000259" key="1">
    <source>
        <dbReference type="PROSITE" id="PS50943"/>
    </source>
</evidence>
<proteinExistence type="predicted"/>
<name>S7V5M8_DESML</name>
<dbReference type="InterPro" id="IPR024370">
    <property type="entry name" value="PBP_domain"/>
</dbReference>
<dbReference type="EMBL" id="ATHJ01000087">
    <property type="protein sequence ID" value="EPR39918.1"/>
    <property type="molecule type" value="Genomic_DNA"/>
</dbReference>
<comment type="caution">
    <text evidence="2">The sequence shown here is derived from an EMBL/GenBank/DDBJ whole genome shotgun (WGS) entry which is preliminary data.</text>
</comment>
<dbReference type="AlphaFoldDB" id="S7V5M8"/>
<keyword evidence="3" id="KW-1185">Reference proteome</keyword>
<dbReference type="InterPro" id="IPR010982">
    <property type="entry name" value="Lambda_DNA-bd_dom_sf"/>
</dbReference>
<dbReference type="Gene3D" id="1.10.260.40">
    <property type="entry name" value="lambda repressor-like DNA-binding domains"/>
    <property type="match status" value="1"/>
</dbReference>
<dbReference type="SMART" id="SM00530">
    <property type="entry name" value="HTH_XRE"/>
    <property type="match status" value="1"/>
</dbReference>
<reference evidence="2 3" key="1">
    <citation type="journal article" date="2013" name="Genome Announc.">
        <title>Draft genome sequences for three mercury-methylating, sulfate-reducing bacteria.</title>
        <authorList>
            <person name="Brown S.D."/>
            <person name="Hurt R.A.Jr."/>
            <person name="Gilmour C.C."/>
            <person name="Elias D.A."/>
        </authorList>
    </citation>
    <scope>NUCLEOTIDE SEQUENCE [LARGE SCALE GENOMIC DNA]</scope>
    <source>
        <strain evidence="2 3">DSM 2059</strain>
    </source>
</reference>
<dbReference type="STRING" id="897.B2D07_01890"/>
<dbReference type="Pfam" id="PF01381">
    <property type="entry name" value="HTH_3"/>
    <property type="match status" value="1"/>
</dbReference>
<sequence>MPRQPHDIQCSVKQYRLARGWSQEELAERIGIRRQAVYDIESGRYLPNTAVALRLARIFGCRVEDLFVERTPRERHDIHLIGEDVAPSTRLALGRVRDRLVGFPLQGAESVPFGLRSADGLLAPDRKRAEILLPADRLERTIILMGCDPAFEILGQHVSRMSPDARVHCRFASSHRAIEGLAEGVAHVAGTHLHNTGKAESNVLLAARTLRRGRSRILGFSLLEEGLMVARGNPLGIRTVADLARPMVRFVNREAGAALRVLLDDHLRRAGIRPEDIGGYRNEVGSHREGAYRIVCNVADAALGLRAVAEVHGLGFVPITAARCDLVIPADLADHPIIRILLDVLQSAALRREIDTLPGYDGSVTGKLIAEPTPEAQPE</sequence>
<dbReference type="eggNOG" id="COG1910">
    <property type="taxonomic scope" value="Bacteria"/>
</dbReference>
<dbReference type="SUPFAM" id="SSF47413">
    <property type="entry name" value="lambda repressor-like DNA-binding domains"/>
    <property type="match status" value="1"/>
</dbReference>
<dbReference type="PROSITE" id="PS50943">
    <property type="entry name" value="HTH_CROC1"/>
    <property type="match status" value="1"/>
</dbReference>